<organism evidence="1 2">
    <name type="scientific">Dissulfuribacter thermophilus</name>
    <dbReference type="NCBI Taxonomy" id="1156395"/>
    <lineage>
        <taxon>Bacteria</taxon>
        <taxon>Pseudomonadati</taxon>
        <taxon>Thermodesulfobacteriota</taxon>
        <taxon>Dissulfuribacteria</taxon>
        <taxon>Dissulfuribacterales</taxon>
        <taxon>Dissulfuribacteraceae</taxon>
        <taxon>Dissulfuribacter</taxon>
    </lineage>
</organism>
<sequence>MSSEGVLPEGERIRKAVRWILETFKEDKNKTRREVVEEAQRRFDLTPLECEFLERKLLEEGF</sequence>
<dbReference type="OrthoDB" id="5422828at2"/>
<dbReference type="Proteomes" id="UP000093080">
    <property type="component" value="Unassembled WGS sequence"/>
</dbReference>
<evidence type="ECO:0000313" key="2">
    <source>
        <dbReference type="Proteomes" id="UP000093080"/>
    </source>
</evidence>
<comment type="caution">
    <text evidence="1">The sequence shown here is derived from an EMBL/GenBank/DDBJ whole genome shotgun (WGS) entry which is preliminary data.</text>
</comment>
<accession>A0A1B9F600</accession>
<keyword evidence="2" id="KW-1185">Reference proteome</keyword>
<proteinExistence type="predicted"/>
<dbReference type="EMBL" id="MAGO01000005">
    <property type="protein sequence ID" value="OCC15367.1"/>
    <property type="molecule type" value="Genomic_DNA"/>
</dbReference>
<dbReference type="RefSeq" id="WP_067617338.1">
    <property type="nucleotide sequence ID" value="NZ_MAGO01000005.1"/>
</dbReference>
<dbReference type="AlphaFoldDB" id="A0A1B9F600"/>
<reference evidence="1 2" key="1">
    <citation type="submission" date="2016-06" db="EMBL/GenBank/DDBJ databases">
        <title>Respiratory ammonification of nitrate coupled to the oxidation of elemental sulfur in deep-sea autotrophic thermophilic bacteria.</title>
        <authorList>
            <person name="Slobodkina G.B."/>
            <person name="Mardanov A.V."/>
            <person name="Ravin N.V."/>
            <person name="Frolova A.A."/>
            <person name="Viryasiv M.B."/>
            <person name="Chernyh N.A."/>
            <person name="Bonch-Osmolovskaya E.A."/>
            <person name="Slobodkin A.I."/>
        </authorList>
    </citation>
    <scope>NUCLEOTIDE SEQUENCE [LARGE SCALE GENOMIC DNA]</scope>
    <source>
        <strain evidence="1 2">S69</strain>
    </source>
</reference>
<gene>
    <name evidence="1" type="ORF">DBT_1114</name>
</gene>
<name>A0A1B9F600_9BACT</name>
<evidence type="ECO:0000313" key="1">
    <source>
        <dbReference type="EMBL" id="OCC15367.1"/>
    </source>
</evidence>
<protein>
    <submittedName>
        <fullName evidence="1">Uncharacterized protein</fullName>
    </submittedName>
</protein>